<accession>E2BCX3</accession>
<evidence type="ECO:0000313" key="2">
    <source>
        <dbReference type="EMBL" id="EFN86457.1"/>
    </source>
</evidence>
<keyword evidence="3" id="KW-1185">Reference proteome</keyword>
<gene>
    <name evidence="2" type="ORF">EAI_05442</name>
</gene>
<protein>
    <recommendedName>
        <fullName evidence="1">Complementary sex determiner C-terminal domain-containing protein</fullName>
    </recommendedName>
</protein>
<dbReference type="Pfam" id="PF11671">
    <property type="entry name" value="Apis_Csd"/>
    <property type="match status" value="1"/>
</dbReference>
<dbReference type="STRING" id="610380.E2BCX3"/>
<reference evidence="2 3" key="1">
    <citation type="journal article" date="2010" name="Science">
        <title>Genomic comparison of the ants Camponotus floridanus and Harpegnathos saltator.</title>
        <authorList>
            <person name="Bonasio R."/>
            <person name="Zhang G."/>
            <person name="Ye C."/>
            <person name="Mutti N.S."/>
            <person name="Fang X."/>
            <person name="Qin N."/>
            <person name="Donahue G."/>
            <person name="Yang P."/>
            <person name="Li Q."/>
            <person name="Li C."/>
            <person name="Zhang P."/>
            <person name="Huang Z."/>
            <person name="Berger S.L."/>
            <person name="Reinberg D."/>
            <person name="Wang J."/>
            <person name="Liebig J."/>
        </authorList>
    </citation>
    <scope>NUCLEOTIDE SEQUENCE [LARGE SCALE GENOMIC DNA]</scope>
    <source>
        <strain evidence="2 3">R22 G/1</strain>
    </source>
</reference>
<dbReference type="AlphaFoldDB" id="E2BCX3"/>
<dbReference type="InterPro" id="IPR021007">
    <property type="entry name" value="Sex_determ_C"/>
</dbReference>
<dbReference type="InParanoid" id="E2BCX3"/>
<dbReference type="Proteomes" id="UP000008237">
    <property type="component" value="Unassembled WGS sequence"/>
</dbReference>
<evidence type="ECO:0000313" key="3">
    <source>
        <dbReference type="Proteomes" id="UP000008237"/>
    </source>
</evidence>
<organism evidence="3">
    <name type="scientific">Harpegnathos saltator</name>
    <name type="common">Jerdon's jumping ant</name>
    <dbReference type="NCBI Taxonomy" id="610380"/>
    <lineage>
        <taxon>Eukaryota</taxon>
        <taxon>Metazoa</taxon>
        <taxon>Ecdysozoa</taxon>
        <taxon>Arthropoda</taxon>
        <taxon>Hexapoda</taxon>
        <taxon>Insecta</taxon>
        <taxon>Pterygota</taxon>
        <taxon>Neoptera</taxon>
        <taxon>Endopterygota</taxon>
        <taxon>Hymenoptera</taxon>
        <taxon>Apocrita</taxon>
        <taxon>Aculeata</taxon>
        <taxon>Formicoidea</taxon>
        <taxon>Formicidae</taxon>
        <taxon>Ponerinae</taxon>
        <taxon>Ponerini</taxon>
        <taxon>Harpegnathos</taxon>
    </lineage>
</organism>
<evidence type="ECO:0000259" key="1">
    <source>
        <dbReference type="Pfam" id="PF11671"/>
    </source>
</evidence>
<sequence>MDVLGKEEIETEIGTVIGTGIDVGIRIEIETGTGIGIETVIGIEVSLKTVIGEKIKIEKDIGIKTEIGEIQCHIMLNMHQCLFIMNLPPGPIMISPMVTIPRRQVPPLGRSQHPPLMGLTRPFPPRFIAPDMYRIRSPAPNSSK</sequence>
<dbReference type="OrthoDB" id="8194777at2759"/>
<proteinExistence type="predicted"/>
<name>E2BCX3_HARSA</name>
<dbReference type="EMBL" id="GL447441">
    <property type="protein sequence ID" value="EFN86457.1"/>
    <property type="molecule type" value="Genomic_DNA"/>
</dbReference>
<feature type="domain" description="Complementary sex determiner C-terminal" evidence="1">
    <location>
        <begin position="81"/>
        <end position="139"/>
    </location>
</feature>